<sequence length="193" mass="20109">MAPLTRQCLLFAVGSSLFALATMPGFPSWAGAGAANAACFVGSWFFTTAAGLQLAAADRHRRPEWYSAATQFVGTLLFNLSTGAAVWAHVVTEQRRYVWTPDATGSLAFLISGVLAMAAVIATSGLVAVRSRAWLAAALNLMGCLAFGVSATGAFIRESGVTADERLANLGTFVGALCFLAAALTSLPRSSRR</sequence>
<evidence type="ECO:0000313" key="1">
    <source>
        <dbReference type="EMBL" id="BBX17536.1"/>
    </source>
</evidence>
<name>A0A7I7K062_9MYCO</name>
<protein>
    <submittedName>
        <fullName evidence="1">Uncharacterized protein</fullName>
    </submittedName>
</protein>
<dbReference type="EMBL" id="AP022563">
    <property type="protein sequence ID" value="BBX17536.1"/>
    <property type="molecule type" value="Genomic_DNA"/>
</dbReference>
<reference evidence="1 2" key="1">
    <citation type="journal article" date="2019" name="Emerg. Microbes Infect.">
        <title>Comprehensive subspecies identification of 175 nontuberculous mycobacteria species based on 7547 genomic profiles.</title>
        <authorList>
            <person name="Matsumoto Y."/>
            <person name="Kinjo T."/>
            <person name="Motooka D."/>
            <person name="Nabeya D."/>
            <person name="Jung N."/>
            <person name="Uechi K."/>
            <person name="Horii T."/>
            <person name="Iida T."/>
            <person name="Fujita J."/>
            <person name="Nakamura S."/>
        </authorList>
    </citation>
    <scope>NUCLEOTIDE SEQUENCE [LARGE SCALE GENOMIC DNA]</scope>
    <source>
        <strain evidence="1 2">JCM 6396</strain>
    </source>
</reference>
<evidence type="ECO:0000313" key="2">
    <source>
        <dbReference type="Proteomes" id="UP000467006"/>
    </source>
</evidence>
<dbReference type="RefSeq" id="WP_098005091.1">
    <property type="nucleotide sequence ID" value="NZ_AP022563.1"/>
</dbReference>
<dbReference type="AlphaFoldDB" id="A0A7I7K062"/>
<accession>A0A7I7K062</accession>
<dbReference type="OrthoDB" id="244933at2"/>
<proteinExistence type="predicted"/>
<dbReference type="Proteomes" id="UP000467006">
    <property type="component" value="Chromosome"/>
</dbReference>
<organism evidence="1 2">
    <name type="scientific">Mycolicibacterium duvalii</name>
    <dbReference type="NCBI Taxonomy" id="39688"/>
    <lineage>
        <taxon>Bacteria</taxon>
        <taxon>Bacillati</taxon>
        <taxon>Actinomycetota</taxon>
        <taxon>Actinomycetes</taxon>
        <taxon>Mycobacteriales</taxon>
        <taxon>Mycobacteriaceae</taxon>
        <taxon>Mycolicibacterium</taxon>
    </lineage>
</organism>
<gene>
    <name evidence="1" type="ORF">MDUV_23960</name>
</gene>
<keyword evidence="2" id="KW-1185">Reference proteome</keyword>
<dbReference type="KEGG" id="mdu:MDUV_23960"/>